<dbReference type="InterPro" id="IPR013785">
    <property type="entry name" value="Aldolase_TIM"/>
</dbReference>
<dbReference type="Proteomes" id="UP000535078">
    <property type="component" value="Unassembled WGS sequence"/>
</dbReference>
<dbReference type="GO" id="GO:0004419">
    <property type="term" value="F:hydroxymethylglutaryl-CoA lyase activity"/>
    <property type="evidence" value="ECO:0007669"/>
    <property type="project" value="UniProtKB-EC"/>
</dbReference>
<evidence type="ECO:0000256" key="3">
    <source>
        <dbReference type="ARBA" id="ARBA00023239"/>
    </source>
</evidence>
<sequence length="300" mass="31341">MLKNHAVELVEVGPRDGLQNEATIISTADKLALIRRAIDYGARRIEVTSFVNPKKVPQLADAEDLVAMLPEREDVTYIGLVLNRRGAERALATGRIDELGAVCVTSDSFGIRNQGQSSDESLAAAIEIVALAREAGRSGQITIATAFGCPFEGRVAIDRVVEMAKRAADARPREIALADTIGVGVPTGVSEMIGRVREAVGGLPVRVHFHNTRGTGIANVWAAVKEGAATVDASLGGLGGCPFAPGAAGNVATEDVIYMLERSGIETGITLPQVVDAAGWLAGVMGRPLPAMVSKAPAFP</sequence>
<dbReference type="GO" id="GO:0006552">
    <property type="term" value="P:L-leucine catabolic process"/>
    <property type="evidence" value="ECO:0007669"/>
    <property type="project" value="TreeGrafter"/>
</dbReference>
<dbReference type="GO" id="GO:0046951">
    <property type="term" value="P:ketone body biosynthetic process"/>
    <property type="evidence" value="ECO:0007669"/>
    <property type="project" value="TreeGrafter"/>
</dbReference>
<keyword evidence="3 5" id="KW-0456">Lyase</keyword>
<protein>
    <submittedName>
        <fullName evidence="5">Hydroxymethylglutaryl-CoA lyase</fullName>
        <ecNumber evidence="5">4.1.3.4</ecNumber>
    </submittedName>
</protein>
<dbReference type="Gene3D" id="3.20.20.70">
    <property type="entry name" value="Aldolase class I"/>
    <property type="match status" value="1"/>
</dbReference>
<dbReference type="PANTHER" id="PTHR42738">
    <property type="entry name" value="HYDROXYMETHYLGLUTARYL-COA LYASE"/>
    <property type="match status" value="1"/>
</dbReference>
<keyword evidence="2" id="KW-0479">Metal-binding</keyword>
<evidence type="ECO:0000256" key="1">
    <source>
        <dbReference type="ARBA" id="ARBA00009405"/>
    </source>
</evidence>
<dbReference type="PANTHER" id="PTHR42738:SF7">
    <property type="entry name" value="HYDROXYMETHYLGLUTARYL-COA LYASE"/>
    <property type="match status" value="1"/>
</dbReference>
<dbReference type="PROSITE" id="PS50991">
    <property type="entry name" value="PYR_CT"/>
    <property type="match status" value="1"/>
</dbReference>
<name>A0A7X6BA31_9SPHN</name>
<comment type="caution">
    <text evidence="5">The sequence shown here is derived from an EMBL/GenBank/DDBJ whole genome shotgun (WGS) entry which is preliminary data.</text>
</comment>
<dbReference type="CDD" id="cd07938">
    <property type="entry name" value="DRE_TIM_HMGL"/>
    <property type="match status" value="1"/>
</dbReference>
<reference evidence="5 6" key="1">
    <citation type="submission" date="2020-03" db="EMBL/GenBank/DDBJ databases">
        <title>Genomic Encyclopedia of Type Strains, Phase IV (KMG-IV): sequencing the most valuable type-strain genomes for metagenomic binning, comparative biology and taxonomic classification.</title>
        <authorList>
            <person name="Goeker M."/>
        </authorList>
    </citation>
    <scope>NUCLEOTIDE SEQUENCE [LARGE SCALE GENOMIC DNA]</scope>
    <source>
        <strain evidence="5 6">DSM 25229</strain>
    </source>
</reference>
<evidence type="ECO:0000313" key="5">
    <source>
        <dbReference type="EMBL" id="NJB91445.1"/>
    </source>
</evidence>
<dbReference type="SUPFAM" id="SSF51569">
    <property type="entry name" value="Aldolase"/>
    <property type="match status" value="1"/>
</dbReference>
<evidence type="ECO:0000256" key="2">
    <source>
        <dbReference type="ARBA" id="ARBA00022723"/>
    </source>
</evidence>
<comment type="similarity">
    <text evidence="1">Belongs to the HMG-CoA lyase family.</text>
</comment>
<evidence type="ECO:0000259" key="4">
    <source>
        <dbReference type="PROSITE" id="PS50991"/>
    </source>
</evidence>
<dbReference type="EC" id="4.1.3.4" evidence="5"/>
<dbReference type="GO" id="GO:0046872">
    <property type="term" value="F:metal ion binding"/>
    <property type="evidence" value="ECO:0007669"/>
    <property type="project" value="UniProtKB-KW"/>
</dbReference>
<feature type="domain" description="Pyruvate carboxyltransferase" evidence="4">
    <location>
        <begin position="7"/>
        <end position="275"/>
    </location>
</feature>
<dbReference type="EMBL" id="JAATIT010000006">
    <property type="protein sequence ID" value="NJB91445.1"/>
    <property type="molecule type" value="Genomic_DNA"/>
</dbReference>
<dbReference type="Pfam" id="PF00682">
    <property type="entry name" value="HMGL-like"/>
    <property type="match status" value="1"/>
</dbReference>
<dbReference type="RefSeq" id="WP_167922804.1">
    <property type="nucleotide sequence ID" value="NZ_JAATIT010000006.1"/>
</dbReference>
<gene>
    <name evidence="5" type="ORF">GGR90_003656</name>
</gene>
<keyword evidence="6" id="KW-1185">Reference proteome</keyword>
<dbReference type="InterPro" id="IPR043594">
    <property type="entry name" value="HMGL"/>
</dbReference>
<dbReference type="InterPro" id="IPR000891">
    <property type="entry name" value="PYR_CT"/>
</dbReference>
<dbReference type="AlphaFoldDB" id="A0A7X6BA31"/>
<proteinExistence type="inferred from homology"/>
<accession>A0A7X6BA31</accession>
<organism evidence="5 6">
    <name type="scientific">Sphingopyxis italica</name>
    <dbReference type="NCBI Taxonomy" id="1129133"/>
    <lineage>
        <taxon>Bacteria</taxon>
        <taxon>Pseudomonadati</taxon>
        <taxon>Pseudomonadota</taxon>
        <taxon>Alphaproteobacteria</taxon>
        <taxon>Sphingomonadales</taxon>
        <taxon>Sphingomonadaceae</taxon>
        <taxon>Sphingopyxis</taxon>
    </lineage>
</organism>
<evidence type="ECO:0000313" key="6">
    <source>
        <dbReference type="Proteomes" id="UP000535078"/>
    </source>
</evidence>
<dbReference type="NCBIfam" id="NF004283">
    <property type="entry name" value="PRK05692.1"/>
    <property type="match status" value="1"/>
</dbReference>